<evidence type="ECO:0000313" key="2">
    <source>
        <dbReference type="Proteomes" id="UP000007430"/>
    </source>
</evidence>
<dbReference type="KEGG" id="vg:10021242"/>
<dbReference type="GeneID" id="10021242"/>
<dbReference type="EMBL" id="HM563683">
    <property type="protein sequence ID" value="ADR32391.1"/>
    <property type="molecule type" value="Genomic_DNA"/>
</dbReference>
<evidence type="ECO:0000313" key="1">
    <source>
        <dbReference type="EMBL" id="ADR32391.1"/>
    </source>
</evidence>
<dbReference type="RefSeq" id="YP_004063698.1">
    <property type="nucleotide sequence ID" value="NC_014792.1"/>
</dbReference>
<gene>
    <name evidence="1" type="ORF">VR7_gp017</name>
</gene>
<accession>E5FID1</accession>
<proteinExistence type="predicted"/>
<keyword evidence="2" id="KW-1185">Reference proteome</keyword>
<organism evidence="1 2">
    <name type="scientific">Escherichia phage vB_EcoM_VR7</name>
    <dbReference type="NCBI Taxonomy" id="700939"/>
    <lineage>
        <taxon>Viruses</taxon>
        <taxon>Duplodnaviria</taxon>
        <taxon>Heunggongvirae</taxon>
        <taxon>Uroviricota</taxon>
        <taxon>Caudoviricetes</taxon>
        <taxon>Pantevenvirales</taxon>
        <taxon>Straboviridae</taxon>
        <taxon>Tevenvirinae</taxon>
        <taxon>Gaprivervirus</taxon>
        <taxon>Gaprivervirus vr7</taxon>
    </lineage>
</organism>
<sequence length="100" mass="11829">MYTMTFIHAITEPTTVTNFCRHFNDRSIASHDLSQMNLFELRMRKEWTYLLLCASRVNWLQLVHITNPKNSTPFRNRIANNLKQGPVIHTCFITNQNITF</sequence>
<reference evidence="1 2" key="1">
    <citation type="journal article" date="2010" name="Arch. Virol.">
        <title>Low-temperature T4-like coliphages vB_EcoM-VR5, vB_EcoM-VR7 and vB_EcoM-VR20.</title>
        <authorList>
            <person name="Kaliniene L."/>
            <person name="Klausa V."/>
            <person name="Truncaite L."/>
        </authorList>
    </citation>
    <scope>NUCLEOTIDE SEQUENCE [LARGE SCALE GENOMIC DNA]</scope>
    <source>
        <strain evidence="1">VR7</strain>
    </source>
</reference>
<protein>
    <submittedName>
        <fullName evidence="1">Uncharacterized protein</fullName>
    </submittedName>
</protein>
<dbReference type="Proteomes" id="UP000007430">
    <property type="component" value="Segment"/>
</dbReference>
<name>E5FID1_9CAUD</name>